<keyword evidence="9" id="KW-1185">Reference proteome</keyword>
<reference evidence="8" key="1">
    <citation type="submission" date="2020-08" db="EMBL/GenBank/DDBJ databases">
        <title>Whole genome shotgun sequence of Polymorphospora rubra NBRC 101157.</title>
        <authorList>
            <person name="Komaki H."/>
            <person name="Tamura T."/>
        </authorList>
    </citation>
    <scope>NUCLEOTIDE SEQUENCE</scope>
    <source>
        <strain evidence="8">NBRC 101157</strain>
    </source>
</reference>
<dbReference type="SUPFAM" id="SSF46689">
    <property type="entry name" value="Homeodomain-like"/>
    <property type="match status" value="1"/>
</dbReference>
<sequence>MPKLALDRFRDYDRAMALIGYARVSTTDQRHALQTDALTTAGCTRTFTDTASGKLDERPGLAQVLDYLRAGDTLVVWRLDRLGRSVQHLTTTVAGLAERGIEFRSLTEGIDTSTAAGKLIFHIFASLAEFERSLIVERTRAGLDAAAARGRKGGRPPKMTPERIAAAKALMANGKNATETARILGVGRTTLYNHLGD</sequence>
<dbReference type="InterPro" id="IPR036162">
    <property type="entry name" value="Resolvase-like_N_sf"/>
</dbReference>
<dbReference type="FunFam" id="3.40.50.1390:FF:000001">
    <property type="entry name" value="DNA recombinase"/>
    <property type="match status" value="1"/>
</dbReference>
<dbReference type="AlphaFoldDB" id="A0A810MXM3"/>
<proteinExistence type="inferred from homology"/>
<dbReference type="Pfam" id="PF00239">
    <property type="entry name" value="Resolvase"/>
    <property type="match status" value="1"/>
</dbReference>
<dbReference type="RefSeq" id="WP_281425881.1">
    <property type="nucleotide sequence ID" value="NZ_AP023359.1"/>
</dbReference>
<dbReference type="GO" id="GO:0000150">
    <property type="term" value="F:DNA strand exchange activity"/>
    <property type="evidence" value="ECO:0007669"/>
    <property type="project" value="InterPro"/>
</dbReference>
<dbReference type="GO" id="GO:0003677">
    <property type="term" value="F:DNA binding"/>
    <property type="evidence" value="ECO:0007669"/>
    <property type="project" value="UniProtKB-KW"/>
</dbReference>
<dbReference type="PANTHER" id="PTHR30461">
    <property type="entry name" value="DNA-INVERTASE FROM LAMBDOID PROPHAGE"/>
    <property type="match status" value="1"/>
</dbReference>
<dbReference type="CDD" id="cd03768">
    <property type="entry name" value="SR_ResInv"/>
    <property type="match status" value="1"/>
</dbReference>
<organism evidence="8 9">
    <name type="scientific">Polymorphospora rubra</name>
    <dbReference type="NCBI Taxonomy" id="338584"/>
    <lineage>
        <taxon>Bacteria</taxon>
        <taxon>Bacillati</taxon>
        <taxon>Actinomycetota</taxon>
        <taxon>Actinomycetes</taxon>
        <taxon>Micromonosporales</taxon>
        <taxon>Micromonosporaceae</taxon>
        <taxon>Polymorphospora</taxon>
    </lineage>
</organism>
<name>A0A810MXM3_9ACTN</name>
<dbReference type="PROSITE" id="PS51736">
    <property type="entry name" value="RECOMBINASES_3"/>
    <property type="match status" value="1"/>
</dbReference>
<evidence type="ECO:0000256" key="2">
    <source>
        <dbReference type="ARBA" id="ARBA00022908"/>
    </source>
</evidence>
<evidence type="ECO:0000256" key="3">
    <source>
        <dbReference type="ARBA" id="ARBA00023125"/>
    </source>
</evidence>
<dbReference type="InterPro" id="IPR050639">
    <property type="entry name" value="SSR_resolvase"/>
</dbReference>
<dbReference type="Gene3D" id="1.10.10.60">
    <property type="entry name" value="Homeodomain-like"/>
    <property type="match status" value="1"/>
</dbReference>
<dbReference type="Gene3D" id="3.40.50.1390">
    <property type="entry name" value="Resolvase, N-terminal catalytic domain"/>
    <property type="match status" value="1"/>
</dbReference>
<evidence type="ECO:0000256" key="5">
    <source>
        <dbReference type="PIRSR" id="PIRSR606118-50"/>
    </source>
</evidence>
<dbReference type="InterPro" id="IPR009057">
    <property type="entry name" value="Homeodomain-like_sf"/>
</dbReference>
<dbReference type="GO" id="GO:0015074">
    <property type="term" value="P:DNA integration"/>
    <property type="evidence" value="ECO:0007669"/>
    <property type="project" value="UniProtKB-KW"/>
</dbReference>
<dbReference type="InterPro" id="IPR006118">
    <property type="entry name" value="Recombinase_CS"/>
</dbReference>
<evidence type="ECO:0000259" key="7">
    <source>
        <dbReference type="PROSITE" id="PS51736"/>
    </source>
</evidence>
<dbReference type="Pfam" id="PF02796">
    <property type="entry name" value="HTH_7"/>
    <property type="match status" value="1"/>
</dbReference>
<keyword evidence="3" id="KW-0238">DNA-binding</keyword>
<gene>
    <name evidence="8" type="ORF">Prubr_11560</name>
</gene>
<dbReference type="SUPFAM" id="SSF53041">
    <property type="entry name" value="Resolvase-like"/>
    <property type="match status" value="1"/>
</dbReference>
<keyword evidence="2" id="KW-0229">DNA integration</keyword>
<dbReference type="KEGG" id="pry:Prubr_11560"/>
<dbReference type="Proteomes" id="UP000680866">
    <property type="component" value="Chromosome"/>
</dbReference>
<dbReference type="PANTHER" id="PTHR30461:SF2">
    <property type="entry name" value="SERINE RECOMBINASE PINE-RELATED"/>
    <property type="match status" value="1"/>
</dbReference>
<comment type="similarity">
    <text evidence="1">Belongs to the site-specific recombinase resolvase family.</text>
</comment>
<evidence type="ECO:0000256" key="6">
    <source>
        <dbReference type="PROSITE-ProRule" id="PRU10137"/>
    </source>
</evidence>
<dbReference type="SMART" id="SM00857">
    <property type="entry name" value="Resolvase"/>
    <property type="match status" value="1"/>
</dbReference>
<dbReference type="InterPro" id="IPR006119">
    <property type="entry name" value="Resolv_N"/>
</dbReference>
<dbReference type="InterPro" id="IPR006120">
    <property type="entry name" value="Resolvase_HTH_dom"/>
</dbReference>
<feature type="active site" description="O-(5'-phospho-DNA)-serine intermediate" evidence="5 6">
    <location>
        <position position="25"/>
    </location>
</feature>
<dbReference type="EMBL" id="AP023359">
    <property type="protein sequence ID" value="BCJ64135.1"/>
    <property type="molecule type" value="Genomic_DNA"/>
</dbReference>
<evidence type="ECO:0000256" key="4">
    <source>
        <dbReference type="ARBA" id="ARBA00023172"/>
    </source>
</evidence>
<evidence type="ECO:0000313" key="8">
    <source>
        <dbReference type="EMBL" id="BCJ64135.1"/>
    </source>
</evidence>
<feature type="domain" description="Resolvase/invertase-type recombinase catalytic" evidence="7">
    <location>
        <begin position="17"/>
        <end position="150"/>
    </location>
</feature>
<dbReference type="PROSITE" id="PS00397">
    <property type="entry name" value="RECOMBINASES_1"/>
    <property type="match status" value="1"/>
</dbReference>
<protein>
    <submittedName>
        <fullName evidence="8">Invertase</fullName>
    </submittedName>
</protein>
<dbReference type="CDD" id="cd00569">
    <property type="entry name" value="HTH_Hin_like"/>
    <property type="match status" value="1"/>
</dbReference>
<evidence type="ECO:0000313" key="9">
    <source>
        <dbReference type="Proteomes" id="UP000680866"/>
    </source>
</evidence>
<dbReference type="PROSITE" id="PS00398">
    <property type="entry name" value="RECOMBINASES_2"/>
    <property type="match status" value="1"/>
</dbReference>
<accession>A0A810MXM3</accession>
<evidence type="ECO:0000256" key="1">
    <source>
        <dbReference type="ARBA" id="ARBA00009913"/>
    </source>
</evidence>
<keyword evidence="4" id="KW-0233">DNA recombination</keyword>